<comment type="function">
    <text evidence="6 7">Catalyzes a reversible aldol reaction between acetaldehyde and D-glyceraldehyde 3-phosphate to generate 2-deoxy-D-ribose 5-phosphate.</text>
</comment>
<comment type="similarity">
    <text evidence="1 7">Belongs to the DeoC/FbaB aldolase family. DeoC type 1 subfamily.</text>
</comment>
<dbReference type="GO" id="GO:0016052">
    <property type="term" value="P:carbohydrate catabolic process"/>
    <property type="evidence" value="ECO:0007669"/>
    <property type="project" value="TreeGrafter"/>
</dbReference>
<dbReference type="SMART" id="SM01133">
    <property type="entry name" value="DeoC"/>
    <property type="match status" value="1"/>
</dbReference>
<accession>A0A1H9BMS2</accession>
<dbReference type="AlphaFoldDB" id="A0A1H9BMS2"/>
<evidence type="ECO:0000313" key="8">
    <source>
        <dbReference type="EMBL" id="SEP90236.1"/>
    </source>
</evidence>
<dbReference type="PIRSF" id="PIRSF001357">
    <property type="entry name" value="DeoC"/>
    <property type="match status" value="1"/>
</dbReference>
<dbReference type="EMBL" id="FOES01000004">
    <property type="protein sequence ID" value="SEP90236.1"/>
    <property type="molecule type" value="Genomic_DNA"/>
</dbReference>
<proteinExistence type="inferred from homology"/>
<dbReference type="Proteomes" id="UP000199427">
    <property type="component" value="Unassembled WGS sequence"/>
</dbReference>
<protein>
    <recommendedName>
        <fullName evidence="7">Deoxyribose-phosphate aldolase</fullName>
        <shortName evidence="7">DERA</shortName>
        <ecNumber evidence="7">4.1.2.4</ecNumber>
    </recommendedName>
    <alternativeName>
        <fullName evidence="7">2-deoxy-D-ribose 5-phosphate aldolase</fullName>
    </alternativeName>
    <alternativeName>
        <fullName evidence="7">Phosphodeoxyriboaldolase</fullName>
        <shortName evidence="7">Deoxyriboaldolase</shortName>
    </alternativeName>
</protein>
<dbReference type="PANTHER" id="PTHR10889:SF1">
    <property type="entry name" value="DEOXYRIBOSE-PHOSPHATE ALDOLASE"/>
    <property type="match status" value="1"/>
</dbReference>
<dbReference type="GO" id="GO:0006018">
    <property type="term" value="P:2-deoxyribose 1-phosphate catabolic process"/>
    <property type="evidence" value="ECO:0007669"/>
    <property type="project" value="UniProtKB-UniRule"/>
</dbReference>
<dbReference type="PANTHER" id="PTHR10889">
    <property type="entry name" value="DEOXYRIBOSE-PHOSPHATE ALDOLASE"/>
    <property type="match status" value="1"/>
</dbReference>
<name>A0A1H9BMS2_9BACI</name>
<keyword evidence="3 7" id="KW-0456">Lyase</keyword>
<keyword evidence="4 7" id="KW-0704">Schiff base</keyword>
<dbReference type="InterPro" id="IPR002915">
    <property type="entry name" value="DeoC/FbaB/LacD_aldolase"/>
</dbReference>
<evidence type="ECO:0000256" key="2">
    <source>
        <dbReference type="ARBA" id="ARBA00022490"/>
    </source>
</evidence>
<dbReference type="InterPro" id="IPR013785">
    <property type="entry name" value="Aldolase_TIM"/>
</dbReference>
<evidence type="ECO:0000256" key="6">
    <source>
        <dbReference type="ARBA" id="ARBA00056337"/>
    </source>
</evidence>
<evidence type="ECO:0000256" key="3">
    <source>
        <dbReference type="ARBA" id="ARBA00023239"/>
    </source>
</evidence>
<dbReference type="GO" id="GO:0005737">
    <property type="term" value="C:cytoplasm"/>
    <property type="evidence" value="ECO:0007669"/>
    <property type="project" value="UniProtKB-SubCell"/>
</dbReference>
<organism evidence="8 9">
    <name type="scientific">Piscibacillus halophilus</name>
    <dbReference type="NCBI Taxonomy" id="571933"/>
    <lineage>
        <taxon>Bacteria</taxon>
        <taxon>Bacillati</taxon>
        <taxon>Bacillota</taxon>
        <taxon>Bacilli</taxon>
        <taxon>Bacillales</taxon>
        <taxon>Bacillaceae</taxon>
        <taxon>Piscibacillus</taxon>
    </lineage>
</organism>
<dbReference type="CDD" id="cd00959">
    <property type="entry name" value="DeoC"/>
    <property type="match status" value="1"/>
</dbReference>
<dbReference type="HAMAP" id="MF_00114">
    <property type="entry name" value="DeoC_type1"/>
    <property type="match status" value="1"/>
</dbReference>
<dbReference type="GO" id="GO:0004139">
    <property type="term" value="F:deoxyribose-phosphate aldolase activity"/>
    <property type="evidence" value="ECO:0007669"/>
    <property type="project" value="UniProtKB-UniRule"/>
</dbReference>
<evidence type="ECO:0000313" key="9">
    <source>
        <dbReference type="Proteomes" id="UP000199427"/>
    </source>
</evidence>
<dbReference type="FunFam" id="3.20.20.70:FF:000044">
    <property type="entry name" value="Deoxyribose-phosphate aldolase"/>
    <property type="match status" value="1"/>
</dbReference>
<dbReference type="InterPro" id="IPR028581">
    <property type="entry name" value="DeoC_typeI"/>
</dbReference>
<reference evidence="8 9" key="1">
    <citation type="submission" date="2016-10" db="EMBL/GenBank/DDBJ databases">
        <authorList>
            <person name="de Groot N.N."/>
        </authorList>
    </citation>
    <scope>NUCLEOTIDE SEQUENCE [LARGE SCALE GENOMIC DNA]</scope>
    <source>
        <strain evidence="8 9">DSM 21633</strain>
    </source>
</reference>
<comment type="catalytic activity">
    <reaction evidence="5 7">
        <text>2-deoxy-D-ribose 5-phosphate = D-glyceraldehyde 3-phosphate + acetaldehyde</text>
        <dbReference type="Rhea" id="RHEA:12821"/>
        <dbReference type="ChEBI" id="CHEBI:15343"/>
        <dbReference type="ChEBI" id="CHEBI:59776"/>
        <dbReference type="ChEBI" id="CHEBI:62877"/>
        <dbReference type="EC" id="4.1.2.4"/>
    </reaction>
</comment>
<sequence>MTNTNLASMIDHTQLKPDTQAEKINEICAEAKEYGFASVCVNPTWVAHCHELLKGSDVKVCTVIGFPLGATTPETKAFETKNAIENGANEIDMVINIGSLKDGRYEEVERDIKAVVDAARDQALVKVIIETSLLTKDEKVKACELAKQAGADFVKTSTGFSGGGATVEDVRLMRLTVGPEMGVKASGGVRNLEDANAVIDAGATRIGASAGVDIVKGNESTSDY</sequence>
<dbReference type="Gene3D" id="3.20.20.70">
    <property type="entry name" value="Aldolase class I"/>
    <property type="match status" value="1"/>
</dbReference>
<dbReference type="STRING" id="571933.SAMN05216362_10430"/>
<dbReference type="Pfam" id="PF01791">
    <property type="entry name" value="DeoC"/>
    <property type="match status" value="1"/>
</dbReference>
<evidence type="ECO:0000256" key="4">
    <source>
        <dbReference type="ARBA" id="ARBA00023270"/>
    </source>
</evidence>
<evidence type="ECO:0000256" key="1">
    <source>
        <dbReference type="ARBA" id="ARBA00010936"/>
    </source>
</evidence>
<feature type="active site" description="Proton donor/acceptor" evidence="7">
    <location>
        <position position="184"/>
    </location>
</feature>
<dbReference type="UniPathway" id="UPA00002">
    <property type="reaction ID" value="UER00468"/>
</dbReference>
<dbReference type="GO" id="GO:0009264">
    <property type="term" value="P:deoxyribonucleotide catabolic process"/>
    <property type="evidence" value="ECO:0007669"/>
    <property type="project" value="UniProtKB-UniRule"/>
</dbReference>
<dbReference type="EC" id="4.1.2.4" evidence="7"/>
<dbReference type="RefSeq" id="WP_091772621.1">
    <property type="nucleotide sequence ID" value="NZ_CAESCL010000012.1"/>
</dbReference>
<evidence type="ECO:0000256" key="5">
    <source>
        <dbReference type="ARBA" id="ARBA00048791"/>
    </source>
</evidence>
<dbReference type="SUPFAM" id="SSF51569">
    <property type="entry name" value="Aldolase"/>
    <property type="match status" value="1"/>
</dbReference>
<feature type="active site" description="Schiff-base intermediate with acetaldehyde" evidence="7">
    <location>
        <position position="155"/>
    </location>
</feature>
<comment type="pathway">
    <text evidence="7">Carbohydrate degradation; 2-deoxy-D-ribose 1-phosphate degradation; D-glyceraldehyde 3-phosphate and acetaldehyde from 2-deoxy-alpha-D-ribose 1-phosphate: step 2/2.</text>
</comment>
<dbReference type="OrthoDB" id="9778711at2"/>
<feature type="active site" description="Proton donor/acceptor" evidence="7">
    <location>
        <position position="92"/>
    </location>
</feature>
<gene>
    <name evidence="7" type="primary">deoC</name>
    <name evidence="8" type="ORF">SAMN05216362_10430</name>
</gene>
<dbReference type="InterPro" id="IPR011343">
    <property type="entry name" value="DeoC"/>
</dbReference>
<evidence type="ECO:0000256" key="7">
    <source>
        <dbReference type="HAMAP-Rule" id="MF_00114"/>
    </source>
</evidence>
<dbReference type="NCBIfam" id="TIGR00126">
    <property type="entry name" value="deoC"/>
    <property type="match status" value="1"/>
</dbReference>
<keyword evidence="9" id="KW-1185">Reference proteome</keyword>
<keyword evidence="2 7" id="KW-0963">Cytoplasm</keyword>
<comment type="subcellular location">
    <subcellularLocation>
        <location evidence="7">Cytoplasm</location>
    </subcellularLocation>
</comment>